<keyword evidence="2" id="KW-0560">Oxidoreductase</keyword>
<feature type="transmembrane region" description="Helical" evidence="1">
    <location>
        <begin position="252"/>
        <end position="270"/>
    </location>
</feature>
<dbReference type="GO" id="GO:0010468">
    <property type="term" value="P:regulation of gene expression"/>
    <property type="evidence" value="ECO:0007669"/>
    <property type="project" value="InterPro"/>
</dbReference>
<dbReference type="InterPro" id="IPR017516">
    <property type="entry name" value="AbrB_dup"/>
</dbReference>
<dbReference type="EMBL" id="CP000390">
    <property type="protein sequence ID" value="ABG63354.1"/>
    <property type="molecule type" value="Genomic_DNA"/>
</dbReference>
<feature type="transmembrane region" description="Helical" evidence="1">
    <location>
        <begin position="74"/>
        <end position="92"/>
    </location>
</feature>
<dbReference type="GO" id="GO:0004497">
    <property type="term" value="F:monooxygenase activity"/>
    <property type="evidence" value="ECO:0007669"/>
    <property type="project" value="UniProtKB-KW"/>
</dbReference>
<dbReference type="InterPro" id="IPR007820">
    <property type="entry name" value="AbrB_fam"/>
</dbReference>
<proteinExistence type="predicted"/>
<dbReference type="GO" id="GO:0016020">
    <property type="term" value="C:membrane"/>
    <property type="evidence" value="ECO:0007669"/>
    <property type="project" value="InterPro"/>
</dbReference>
<dbReference type="STRING" id="266779.Meso_1961"/>
<feature type="transmembrane region" description="Helical" evidence="1">
    <location>
        <begin position="167"/>
        <end position="185"/>
    </location>
</feature>
<feature type="transmembrane region" description="Helical" evidence="1">
    <location>
        <begin position="205"/>
        <end position="222"/>
    </location>
</feature>
<accession>Q11GX1</accession>
<dbReference type="HOGENOM" id="CLU_050210_0_1_5"/>
<dbReference type="Pfam" id="PF05145">
    <property type="entry name" value="AbrB"/>
    <property type="match status" value="1"/>
</dbReference>
<dbReference type="eggNOG" id="COG3180">
    <property type="taxonomic scope" value="Bacteria"/>
</dbReference>
<dbReference type="AlphaFoldDB" id="Q11GX1"/>
<dbReference type="PIRSF" id="PIRSF038991">
    <property type="entry name" value="Protein_AbrB"/>
    <property type="match status" value="1"/>
</dbReference>
<organism evidence="2">
    <name type="scientific">Chelativorans sp. (strain BNC1)</name>
    <dbReference type="NCBI Taxonomy" id="266779"/>
    <lineage>
        <taxon>Bacteria</taxon>
        <taxon>Pseudomonadati</taxon>
        <taxon>Pseudomonadota</taxon>
        <taxon>Alphaproteobacteria</taxon>
        <taxon>Hyphomicrobiales</taxon>
        <taxon>Phyllobacteriaceae</taxon>
        <taxon>Chelativorans</taxon>
    </lineage>
</organism>
<keyword evidence="1" id="KW-0812">Transmembrane</keyword>
<dbReference type="PANTHER" id="PTHR38457">
    <property type="entry name" value="REGULATOR ABRB-RELATED"/>
    <property type="match status" value="1"/>
</dbReference>
<gene>
    <name evidence="2" type="ordered locus">Meso_1961</name>
</gene>
<feature type="transmembrane region" description="Helical" evidence="1">
    <location>
        <begin position="137"/>
        <end position="155"/>
    </location>
</feature>
<feature type="transmembrane region" description="Helical" evidence="1">
    <location>
        <begin position="346"/>
        <end position="367"/>
    </location>
</feature>
<keyword evidence="1" id="KW-0472">Membrane</keyword>
<feature type="transmembrane region" description="Helical" evidence="1">
    <location>
        <begin position="282"/>
        <end position="303"/>
    </location>
</feature>
<keyword evidence="1" id="KW-1133">Transmembrane helix</keyword>
<evidence type="ECO:0000256" key="1">
    <source>
        <dbReference type="SAM" id="Phobius"/>
    </source>
</evidence>
<feature type="transmembrane region" description="Helical" evidence="1">
    <location>
        <begin position="315"/>
        <end position="334"/>
    </location>
</feature>
<dbReference type="PANTHER" id="PTHR38457:SF1">
    <property type="entry name" value="REGULATOR ABRB-RELATED"/>
    <property type="match status" value="1"/>
</dbReference>
<evidence type="ECO:0000313" key="2">
    <source>
        <dbReference type="EMBL" id="ABG63354.1"/>
    </source>
</evidence>
<sequence>MAVYDRYMDSSAGQQQAEKLEKMTPARQWLLLILLSVGLACVLKLLQFPAAALLGPMFSAAVLGINGASIRVPSLPFVASQGVIGILIAMAIEPAVLVGLADKWPLVLVVVVSTVLASSFLGWMISRWGILPGSTAVWGSAPGAATAMVLMAAAFGADQRLVAFMQYLRVMMVALAAAVIASIVATGPEAASEGTIWFPQLDWPAFPVTVFVAAIGAVLGWLLGLPSPFFLGSMILGVALHLGTGFQFQLPPWLLVAAYTFIGWTIGLNFTRTIARHALRALPQIIGSILALMVFCGGLALLLNQILGIDLLSAYLATSPGGMDSIAIIAAASNDVNMSFIMTMQMARFLFVLLFGPAIARLVAGAVKD</sequence>
<feature type="transmembrane region" description="Helical" evidence="1">
    <location>
        <begin position="104"/>
        <end position="125"/>
    </location>
</feature>
<feature type="transmembrane region" description="Helical" evidence="1">
    <location>
        <begin position="229"/>
        <end position="246"/>
    </location>
</feature>
<reference evidence="2" key="1">
    <citation type="submission" date="2006-06" db="EMBL/GenBank/DDBJ databases">
        <title>Complete sequence of chromosome of Chelativorans sp. BNC1.</title>
        <authorList>
            <consortium name="US DOE Joint Genome Institute"/>
            <person name="Copeland A."/>
            <person name="Lucas S."/>
            <person name="Lapidus A."/>
            <person name="Barry K."/>
            <person name="Detter J.C."/>
            <person name="Glavina del Rio T."/>
            <person name="Hammon N."/>
            <person name="Israni S."/>
            <person name="Dalin E."/>
            <person name="Tice H."/>
            <person name="Pitluck S."/>
            <person name="Chertkov O."/>
            <person name="Brettin T."/>
            <person name="Bruce D."/>
            <person name="Han C."/>
            <person name="Tapia R."/>
            <person name="Gilna P."/>
            <person name="Schmutz J."/>
            <person name="Larimer F."/>
            <person name="Land M."/>
            <person name="Hauser L."/>
            <person name="Kyrpides N."/>
            <person name="Mikhailova N."/>
            <person name="Richardson P."/>
        </authorList>
    </citation>
    <scope>NUCLEOTIDE SEQUENCE</scope>
    <source>
        <strain evidence="2">BNC1</strain>
    </source>
</reference>
<feature type="transmembrane region" description="Helical" evidence="1">
    <location>
        <begin position="29"/>
        <end position="54"/>
    </location>
</feature>
<dbReference type="KEGG" id="mes:Meso_1961"/>
<protein>
    <submittedName>
        <fullName evidence="2">Putative ammonia monooxygenase</fullName>
    </submittedName>
</protein>
<keyword evidence="2" id="KW-0503">Monooxygenase</keyword>
<name>Q11GX1_CHESB</name>
<dbReference type="NCBIfam" id="TIGR03082">
    <property type="entry name" value="Gneg_AbrB_dup"/>
    <property type="match status" value="2"/>
</dbReference>